<accession>A0ABV8TW01</accession>
<dbReference type="PANTHER" id="PTHR30532">
    <property type="entry name" value="IRON III DICITRATE-BINDING PERIPLASMIC PROTEIN"/>
    <property type="match status" value="1"/>
</dbReference>
<dbReference type="Gene3D" id="3.40.50.1980">
    <property type="entry name" value="Nitrogenase molybdenum iron protein domain"/>
    <property type="match status" value="2"/>
</dbReference>
<dbReference type="PANTHER" id="PTHR30532:SF24">
    <property type="entry name" value="FERRIC ENTEROBACTIN-BINDING PERIPLASMIC PROTEIN FEPB"/>
    <property type="match status" value="1"/>
</dbReference>
<reference evidence="7" key="1">
    <citation type="journal article" date="2019" name="Int. J. Syst. Evol. Microbiol.">
        <title>The Global Catalogue of Microorganisms (GCM) 10K type strain sequencing project: providing services to taxonomists for standard genome sequencing and annotation.</title>
        <authorList>
            <consortium name="The Broad Institute Genomics Platform"/>
            <consortium name="The Broad Institute Genome Sequencing Center for Infectious Disease"/>
            <person name="Wu L."/>
            <person name="Ma J."/>
        </authorList>
    </citation>
    <scope>NUCLEOTIDE SEQUENCE [LARGE SCALE GENOMIC DNA]</scope>
    <source>
        <strain evidence="7">IBRC-M 10908</strain>
    </source>
</reference>
<evidence type="ECO:0000256" key="2">
    <source>
        <dbReference type="ARBA" id="ARBA00008814"/>
    </source>
</evidence>
<keyword evidence="3" id="KW-0813">Transport</keyword>
<comment type="subcellular location">
    <subcellularLocation>
        <location evidence="1">Cell envelope</location>
    </subcellularLocation>
</comment>
<dbReference type="PROSITE" id="PS50983">
    <property type="entry name" value="FE_B12_PBP"/>
    <property type="match status" value="1"/>
</dbReference>
<sequence>MEFTVNRRALLAGATAAGLAGTLAACGGEKDQKGGSGSFTFTDDRGEEVKLDAAPTGVVAYSYMAAALTDFGFNGFTGVFGPTLDGDGNLRPEVEGLDKDAVEVIGNAFGEFDVEKYAGLEPQVLLDHYYNTPESLWYIPEDSKDKILKLAPQAALNVDDGSNTLADIIQRHEDLAKALGADVEADSVAEQKEEFDAAVEALKTAAADKPLKVLACSAAEDRFYASVPASSNDLRFFEELGVEFIVPDSPDEQGYFEDLSWENAGKYEADVLLLDARAGVALQPDELSDFPTWKALKAVQADQIVPWFSEPRYSWSGSAGNVQALADMIAKGDAVA</sequence>
<evidence type="ECO:0000313" key="7">
    <source>
        <dbReference type="Proteomes" id="UP001595823"/>
    </source>
</evidence>
<dbReference type="SUPFAM" id="SSF53807">
    <property type="entry name" value="Helical backbone' metal receptor"/>
    <property type="match status" value="1"/>
</dbReference>
<evidence type="ECO:0000259" key="5">
    <source>
        <dbReference type="PROSITE" id="PS50983"/>
    </source>
</evidence>
<keyword evidence="4" id="KW-0732">Signal</keyword>
<evidence type="ECO:0000313" key="6">
    <source>
        <dbReference type="EMBL" id="MFC4334556.1"/>
    </source>
</evidence>
<comment type="caution">
    <text evidence="6">The sequence shown here is derived from an EMBL/GenBank/DDBJ whole genome shotgun (WGS) entry which is preliminary data.</text>
</comment>
<dbReference type="EMBL" id="JBHSDK010000007">
    <property type="protein sequence ID" value="MFC4334556.1"/>
    <property type="molecule type" value="Genomic_DNA"/>
</dbReference>
<dbReference type="PROSITE" id="PS51257">
    <property type="entry name" value="PROKAR_LIPOPROTEIN"/>
    <property type="match status" value="1"/>
</dbReference>
<evidence type="ECO:0000256" key="1">
    <source>
        <dbReference type="ARBA" id="ARBA00004196"/>
    </source>
</evidence>
<organism evidence="6 7">
    <name type="scientific">Salininema proteolyticum</name>
    <dbReference type="NCBI Taxonomy" id="1607685"/>
    <lineage>
        <taxon>Bacteria</taxon>
        <taxon>Bacillati</taxon>
        <taxon>Actinomycetota</taxon>
        <taxon>Actinomycetes</taxon>
        <taxon>Glycomycetales</taxon>
        <taxon>Glycomycetaceae</taxon>
        <taxon>Salininema</taxon>
    </lineage>
</organism>
<dbReference type="InterPro" id="IPR002491">
    <property type="entry name" value="ABC_transptr_periplasmic_BD"/>
</dbReference>
<comment type="similarity">
    <text evidence="2">Belongs to the bacterial solute-binding protein 8 family.</text>
</comment>
<name>A0ABV8TW01_9ACTN</name>
<dbReference type="InterPro" id="IPR051313">
    <property type="entry name" value="Bact_iron-sidero_bind"/>
</dbReference>
<feature type="domain" description="Fe/B12 periplasmic-binding" evidence="5">
    <location>
        <begin position="56"/>
        <end position="336"/>
    </location>
</feature>
<proteinExistence type="inferred from homology"/>
<dbReference type="Pfam" id="PF01497">
    <property type="entry name" value="Peripla_BP_2"/>
    <property type="match status" value="1"/>
</dbReference>
<gene>
    <name evidence="6" type="ORF">ACFPET_05020</name>
</gene>
<dbReference type="Proteomes" id="UP001595823">
    <property type="component" value="Unassembled WGS sequence"/>
</dbReference>
<evidence type="ECO:0000256" key="3">
    <source>
        <dbReference type="ARBA" id="ARBA00022448"/>
    </source>
</evidence>
<evidence type="ECO:0000256" key="4">
    <source>
        <dbReference type="ARBA" id="ARBA00022729"/>
    </source>
</evidence>
<keyword evidence="7" id="KW-1185">Reference proteome</keyword>
<dbReference type="RefSeq" id="WP_380618362.1">
    <property type="nucleotide sequence ID" value="NZ_JBHSDK010000007.1"/>
</dbReference>
<protein>
    <submittedName>
        <fullName evidence="6">ABC transporter substrate-binding protein</fullName>
    </submittedName>
</protein>